<keyword evidence="2" id="KW-1185">Reference proteome</keyword>
<dbReference type="Pfam" id="PF05164">
    <property type="entry name" value="ZapA"/>
    <property type="match status" value="1"/>
</dbReference>
<comment type="caution">
    <text evidence="1">The sequence shown here is derived from an EMBL/GenBank/DDBJ whole genome shotgun (WGS) entry which is preliminary data.</text>
</comment>
<name>A0A2W7I372_9FLAO</name>
<dbReference type="RefSeq" id="WP_111540989.1">
    <property type="nucleotide sequence ID" value="NZ_QKYV01000004.1"/>
</dbReference>
<gene>
    <name evidence="1" type="ORF">LX95_01685</name>
</gene>
<proteinExistence type="predicted"/>
<dbReference type="AlphaFoldDB" id="A0A2W7I372"/>
<dbReference type="GO" id="GO:0051301">
    <property type="term" value="P:cell division"/>
    <property type="evidence" value="ECO:0007669"/>
    <property type="project" value="UniProtKB-KW"/>
</dbReference>
<reference evidence="1 2" key="1">
    <citation type="submission" date="2018-06" db="EMBL/GenBank/DDBJ databases">
        <title>Genomic Encyclopedia of Archaeal and Bacterial Type Strains, Phase II (KMG-II): from individual species to whole genera.</title>
        <authorList>
            <person name="Goeker M."/>
        </authorList>
    </citation>
    <scope>NUCLEOTIDE SEQUENCE [LARGE SCALE GENOMIC DNA]</scope>
    <source>
        <strain evidence="1 2">DSM 15361</strain>
    </source>
</reference>
<dbReference type="EMBL" id="QKYV01000004">
    <property type="protein sequence ID" value="PZW40619.1"/>
    <property type="molecule type" value="Genomic_DNA"/>
</dbReference>
<evidence type="ECO:0000313" key="1">
    <source>
        <dbReference type="EMBL" id="PZW40619.1"/>
    </source>
</evidence>
<keyword evidence="1" id="KW-0132">Cell division</keyword>
<protein>
    <submittedName>
        <fullName evidence="1">Cell division protein ZapA</fullName>
    </submittedName>
</protein>
<dbReference type="InterPro" id="IPR036192">
    <property type="entry name" value="Cell_div_ZapA-like_sf"/>
</dbReference>
<dbReference type="SUPFAM" id="SSF102829">
    <property type="entry name" value="Cell division protein ZapA-like"/>
    <property type="match status" value="1"/>
</dbReference>
<evidence type="ECO:0000313" key="2">
    <source>
        <dbReference type="Proteomes" id="UP000249542"/>
    </source>
</evidence>
<dbReference type="InterPro" id="IPR007838">
    <property type="entry name" value="Cell_div_ZapA-like"/>
</dbReference>
<sequence length="96" mass="10882">MSDKLKIKLSIADRVYPLTIAPSQEEGLRKAAKKIEEVIKQFEQSYAVRDKQDVLAMCALQFAAKTEQHSINNDKEVIDARQKLSDLVAVLDDHLK</sequence>
<organism evidence="1 2">
    <name type="scientific">Mesonia algae</name>
    <dbReference type="NCBI Taxonomy" id="213248"/>
    <lineage>
        <taxon>Bacteria</taxon>
        <taxon>Pseudomonadati</taxon>
        <taxon>Bacteroidota</taxon>
        <taxon>Flavobacteriia</taxon>
        <taxon>Flavobacteriales</taxon>
        <taxon>Flavobacteriaceae</taxon>
        <taxon>Mesonia</taxon>
    </lineage>
</organism>
<accession>A0A2W7I372</accession>
<dbReference type="Proteomes" id="UP000249542">
    <property type="component" value="Unassembled WGS sequence"/>
</dbReference>
<keyword evidence="1" id="KW-0131">Cell cycle</keyword>